<reference evidence="2" key="2">
    <citation type="submission" date="2020-05" db="UniProtKB">
        <authorList>
            <consortium name="EnsemblMetazoa"/>
        </authorList>
    </citation>
    <scope>IDENTIFICATION</scope>
    <source>
        <strain evidence="2">IAEA</strain>
    </source>
</reference>
<dbReference type="AlphaFoldDB" id="A0A1B0AJF4"/>
<dbReference type="VEuPathDB" id="VectorBase:GPAI047729"/>
<dbReference type="Proteomes" id="UP000092445">
    <property type="component" value="Unassembled WGS sequence"/>
</dbReference>
<sequence>MGDNEVSTSSSPIFIAILDMGIPAISLIKKSAHKCSLNCNENAFLDKYLTKKLYGISNMFIKHNEPAINNYDRFSLAFTAGCILSNIIFVNCICLLLLWESTSFGHS</sequence>
<accession>A0A1B0AJF4</accession>
<feature type="transmembrane region" description="Helical" evidence="1">
    <location>
        <begin position="12"/>
        <end position="28"/>
    </location>
</feature>
<proteinExistence type="predicted"/>
<keyword evidence="1" id="KW-0812">Transmembrane</keyword>
<reference evidence="3" key="1">
    <citation type="submission" date="2014-03" db="EMBL/GenBank/DDBJ databases">
        <authorList>
            <person name="Aksoy S."/>
            <person name="Warren W."/>
            <person name="Wilson R.K."/>
        </authorList>
    </citation>
    <scope>NUCLEOTIDE SEQUENCE [LARGE SCALE GENOMIC DNA]</scope>
    <source>
        <strain evidence="3">IAEA</strain>
    </source>
</reference>
<dbReference type="EnsemblMetazoa" id="GPAI047729-RA">
    <property type="protein sequence ID" value="GPAI047729-PA"/>
    <property type="gene ID" value="GPAI047729"/>
</dbReference>
<keyword evidence="1" id="KW-0472">Membrane</keyword>
<evidence type="ECO:0000313" key="2">
    <source>
        <dbReference type="EnsemblMetazoa" id="GPAI047729-PA"/>
    </source>
</evidence>
<keyword evidence="1" id="KW-1133">Transmembrane helix</keyword>
<feature type="transmembrane region" description="Helical" evidence="1">
    <location>
        <begin position="76"/>
        <end position="99"/>
    </location>
</feature>
<keyword evidence="3" id="KW-1185">Reference proteome</keyword>
<evidence type="ECO:0000313" key="3">
    <source>
        <dbReference type="Proteomes" id="UP000092445"/>
    </source>
</evidence>
<organism evidence="2 3">
    <name type="scientific">Glossina pallidipes</name>
    <name type="common">Tsetse fly</name>
    <dbReference type="NCBI Taxonomy" id="7398"/>
    <lineage>
        <taxon>Eukaryota</taxon>
        <taxon>Metazoa</taxon>
        <taxon>Ecdysozoa</taxon>
        <taxon>Arthropoda</taxon>
        <taxon>Hexapoda</taxon>
        <taxon>Insecta</taxon>
        <taxon>Pterygota</taxon>
        <taxon>Neoptera</taxon>
        <taxon>Endopterygota</taxon>
        <taxon>Diptera</taxon>
        <taxon>Brachycera</taxon>
        <taxon>Muscomorpha</taxon>
        <taxon>Hippoboscoidea</taxon>
        <taxon>Glossinidae</taxon>
        <taxon>Glossina</taxon>
    </lineage>
</organism>
<evidence type="ECO:0000256" key="1">
    <source>
        <dbReference type="SAM" id="Phobius"/>
    </source>
</evidence>
<protein>
    <submittedName>
        <fullName evidence="2">Uncharacterized protein</fullName>
    </submittedName>
</protein>
<name>A0A1B0AJF4_GLOPL</name>